<dbReference type="InterPro" id="IPR011050">
    <property type="entry name" value="Pectin_lyase_fold/virulence"/>
</dbReference>
<feature type="domain" description="Autotransporter" evidence="2">
    <location>
        <begin position="635"/>
        <end position="913"/>
    </location>
</feature>
<dbReference type="RefSeq" id="WP_380795074.1">
    <property type="nucleotide sequence ID" value="NZ_JBHRVU010000004.1"/>
</dbReference>
<sequence>MTEVGGIVVDMTGTNNNRVVSQLAASQLYRGYANYSENSVPGVATGNPLLFGTQTGYDSTLLDQLGGGIQALSVRITLYDGDTAPGDFDDGENTLSVNDIVLGNWSDVTAYQTTSDGQTLLGTNNGFGDSILATGFFSTTDLAVLTDIYNSLLATNALAFTLNDVDPYDNYFDFTQGVDGGLIDVGTGPVVTPPTVPPTGQFLYWDGASGNAGNGVVDGGDGVWDATTANWTEATGGVNGAYTPNPGSVTFAGAAGTVTVDNSLGNVAVEGMHFAVGGYHVVGEPIELSGTAATIRVGDGTADGAGFVATIDAPLTGTAGLTKTDLGVLALGGVNSYSGTTTVAGGTLIGSATSFGSGEAVIDAGAHLIFEQPVDATFANAISGQGSLFKAGAGRLELTADSSFEGATSVVAGTLQVNGGIANSVVTVGNGATLGGYGTVGGIAAQSGSVVAPGGSIGTLSVNGDYQQAAGSTYAVELTSAGDTDLIDISGAATLDSGSRLVVTKTDAARYVLGKRYTVLTADGGVAGDYALSGDTQVSLFYNLVDTYDANSVYLDVAQTRSFASAGVTPNQISAAAGADSTTGTLHDAIGYLQTEADARVAFDAISGEIHATARAAALEDSRFIREAVNGRLLDVTDPNALWFRGFGSWGRMKGDGNAARYDRDIAGFFLGYDMIRSGALRIGLITGYSHSSIKLPARSSSAKADEVHMGAYAGYGKDRGFSARWGASYTFRAVKTNRSVSFPGLTDTLSGKYDVGIGQAFGELGYKIGVGPATIEPIAGLAYVHLDSSTDVERGGAAKLLVHGKNSQVLFSTLGGRFSASLTPKADTIVALTGSAAWRHASSNRTALASMAFVDGDRFAITAPPIAKDVAAVDLGVEARLKSGPVLSLSYSGQIGDNLRDHGVKASLRWPL</sequence>
<keyword evidence="4" id="KW-1185">Reference proteome</keyword>
<dbReference type="InterPro" id="IPR012332">
    <property type="entry name" value="Autotransporter_pectin_lyase_C"/>
</dbReference>
<dbReference type="SMART" id="SM00869">
    <property type="entry name" value="Autotransporter"/>
    <property type="match status" value="1"/>
</dbReference>
<keyword evidence="1" id="KW-0732">Signal</keyword>
<dbReference type="Proteomes" id="UP001595681">
    <property type="component" value="Unassembled WGS sequence"/>
</dbReference>
<name>A0ABV7NFP1_9SPHN</name>
<dbReference type="InterPro" id="IPR005546">
    <property type="entry name" value="Autotransporte_beta"/>
</dbReference>
<proteinExistence type="predicted"/>
<reference evidence="4" key="1">
    <citation type="journal article" date="2019" name="Int. J. Syst. Evol. Microbiol.">
        <title>The Global Catalogue of Microorganisms (GCM) 10K type strain sequencing project: providing services to taxonomists for standard genome sequencing and annotation.</title>
        <authorList>
            <consortium name="The Broad Institute Genomics Platform"/>
            <consortium name="The Broad Institute Genome Sequencing Center for Infectious Disease"/>
            <person name="Wu L."/>
            <person name="Ma J."/>
        </authorList>
    </citation>
    <scope>NUCLEOTIDE SEQUENCE [LARGE SCALE GENOMIC DNA]</scope>
    <source>
        <strain evidence="4">CCM 7491</strain>
    </source>
</reference>
<dbReference type="NCBIfam" id="TIGR02601">
    <property type="entry name" value="autotrns_rpt"/>
    <property type="match status" value="2"/>
</dbReference>
<organism evidence="3 4">
    <name type="scientific">Sphingobium rhizovicinum</name>
    <dbReference type="NCBI Taxonomy" id="432308"/>
    <lineage>
        <taxon>Bacteria</taxon>
        <taxon>Pseudomonadati</taxon>
        <taxon>Pseudomonadota</taxon>
        <taxon>Alphaproteobacteria</taxon>
        <taxon>Sphingomonadales</taxon>
        <taxon>Sphingomonadaceae</taxon>
        <taxon>Sphingobium</taxon>
    </lineage>
</organism>
<dbReference type="InterPro" id="IPR013425">
    <property type="entry name" value="Autotrns_rpt"/>
</dbReference>
<evidence type="ECO:0000259" key="2">
    <source>
        <dbReference type="PROSITE" id="PS51208"/>
    </source>
</evidence>
<dbReference type="Gene3D" id="2.160.20.20">
    <property type="match status" value="1"/>
</dbReference>
<evidence type="ECO:0000313" key="3">
    <source>
        <dbReference type="EMBL" id="MFC3441282.1"/>
    </source>
</evidence>
<dbReference type="SUPFAM" id="SSF103515">
    <property type="entry name" value="Autotransporter"/>
    <property type="match status" value="1"/>
</dbReference>
<dbReference type="EMBL" id="JBHRVU010000004">
    <property type="protein sequence ID" value="MFC3441282.1"/>
    <property type="molecule type" value="Genomic_DNA"/>
</dbReference>
<dbReference type="SUPFAM" id="SSF51126">
    <property type="entry name" value="Pectin lyase-like"/>
    <property type="match status" value="1"/>
</dbReference>
<dbReference type="Gene3D" id="2.40.128.130">
    <property type="entry name" value="Autotransporter beta-domain"/>
    <property type="match status" value="1"/>
</dbReference>
<accession>A0ABV7NFP1</accession>
<dbReference type="InterPro" id="IPR036709">
    <property type="entry name" value="Autotransporte_beta_dom_sf"/>
</dbReference>
<evidence type="ECO:0000256" key="1">
    <source>
        <dbReference type="ARBA" id="ARBA00022729"/>
    </source>
</evidence>
<comment type="caution">
    <text evidence="3">The sequence shown here is derived from an EMBL/GenBank/DDBJ whole genome shotgun (WGS) entry which is preliminary data.</text>
</comment>
<dbReference type="InterPro" id="IPR006315">
    <property type="entry name" value="OM_autotransptr_brl_dom"/>
</dbReference>
<dbReference type="NCBIfam" id="TIGR01414">
    <property type="entry name" value="autotrans_barl"/>
    <property type="match status" value="1"/>
</dbReference>
<dbReference type="Pfam" id="PF03797">
    <property type="entry name" value="Autotransporter"/>
    <property type="match status" value="1"/>
</dbReference>
<gene>
    <name evidence="3" type="ORF">ACFOKF_08735</name>
</gene>
<dbReference type="Pfam" id="PF12951">
    <property type="entry name" value="PATR"/>
    <property type="match status" value="2"/>
</dbReference>
<evidence type="ECO:0000313" key="4">
    <source>
        <dbReference type="Proteomes" id="UP001595681"/>
    </source>
</evidence>
<protein>
    <submittedName>
        <fullName evidence="3">Autotransporter domain-containing protein</fullName>
    </submittedName>
</protein>
<dbReference type="PROSITE" id="PS51208">
    <property type="entry name" value="AUTOTRANSPORTER"/>
    <property type="match status" value="1"/>
</dbReference>